<feature type="compositionally biased region" description="Polar residues" evidence="1">
    <location>
        <begin position="46"/>
        <end position="57"/>
    </location>
</feature>
<accession>A0A0F9I603</accession>
<dbReference type="EMBL" id="LAZR01022158">
    <property type="protein sequence ID" value="KKL82842.1"/>
    <property type="molecule type" value="Genomic_DNA"/>
</dbReference>
<name>A0A0F9I603_9ZZZZ</name>
<evidence type="ECO:0000256" key="1">
    <source>
        <dbReference type="SAM" id="MobiDB-lite"/>
    </source>
</evidence>
<feature type="region of interest" description="Disordered" evidence="1">
    <location>
        <begin position="38"/>
        <end position="57"/>
    </location>
</feature>
<evidence type="ECO:0000313" key="2">
    <source>
        <dbReference type="EMBL" id="KKL82842.1"/>
    </source>
</evidence>
<protein>
    <submittedName>
        <fullName evidence="2">Uncharacterized protein</fullName>
    </submittedName>
</protein>
<dbReference type="AlphaFoldDB" id="A0A0F9I603"/>
<comment type="caution">
    <text evidence="2">The sequence shown here is derived from an EMBL/GenBank/DDBJ whole genome shotgun (WGS) entry which is preliminary data.</text>
</comment>
<sequence length="57" mass="6710">MRTQGALFKLREDENRELSGFTGNKDTSDKTFEKTFGRKRRKGGTMNPSSQWNYKDY</sequence>
<reference evidence="2" key="1">
    <citation type="journal article" date="2015" name="Nature">
        <title>Complex archaea that bridge the gap between prokaryotes and eukaryotes.</title>
        <authorList>
            <person name="Spang A."/>
            <person name="Saw J.H."/>
            <person name="Jorgensen S.L."/>
            <person name="Zaremba-Niedzwiedzka K."/>
            <person name="Martijn J."/>
            <person name="Lind A.E."/>
            <person name="van Eijk R."/>
            <person name="Schleper C."/>
            <person name="Guy L."/>
            <person name="Ettema T.J."/>
        </authorList>
    </citation>
    <scope>NUCLEOTIDE SEQUENCE</scope>
</reference>
<organism evidence="2">
    <name type="scientific">marine sediment metagenome</name>
    <dbReference type="NCBI Taxonomy" id="412755"/>
    <lineage>
        <taxon>unclassified sequences</taxon>
        <taxon>metagenomes</taxon>
        <taxon>ecological metagenomes</taxon>
    </lineage>
</organism>
<proteinExistence type="predicted"/>
<gene>
    <name evidence="2" type="ORF">LCGC14_1980700</name>
</gene>